<gene>
    <name evidence="8" type="primary">acpS</name>
    <name evidence="10" type="ORF">SAMN04488559_12011</name>
</gene>
<dbReference type="HAMAP" id="MF_00101">
    <property type="entry name" value="AcpS"/>
    <property type="match status" value="1"/>
</dbReference>
<evidence type="ECO:0000256" key="5">
    <source>
        <dbReference type="ARBA" id="ARBA00022842"/>
    </source>
</evidence>
<keyword evidence="3 8" id="KW-0479">Metal-binding</keyword>
<proteinExistence type="inferred from homology"/>
<keyword evidence="11" id="KW-1185">Reference proteome</keyword>
<comment type="cofactor">
    <cofactor evidence="8">
        <name>Mg(2+)</name>
        <dbReference type="ChEBI" id="CHEBI:18420"/>
    </cofactor>
</comment>
<evidence type="ECO:0000259" key="9">
    <source>
        <dbReference type="Pfam" id="PF01648"/>
    </source>
</evidence>
<dbReference type="InterPro" id="IPR002582">
    <property type="entry name" value="ACPS"/>
</dbReference>
<dbReference type="NCBIfam" id="TIGR00516">
    <property type="entry name" value="acpS"/>
    <property type="match status" value="1"/>
</dbReference>
<dbReference type="InterPro" id="IPR037143">
    <property type="entry name" value="4-PPantetheinyl_Trfase_dom_sf"/>
</dbReference>
<comment type="catalytic activity">
    <reaction evidence="8">
        <text>apo-[ACP] + CoA = holo-[ACP] + adenosine 3',5'-bisphosphate + H(+)</text>
        <dbReference type="Rhea" id="RHEA:12068"/>
        <dbReference type="Rhea" id="RHEA-COMP:9685"/>
        <dbReference type="Rhea" id="RHEA-COMP:9690"/>
        <dbReference type="ChEBI" id="CHEBI:15378"/>
        <dbReference type="ChEBI" id="CHEBI:29999"/>
        <dbReference type="ChEBI" id="CHEBI:57287"/>
        <dbReference type="ChEBI" id="CHEBI:58343"/>
        <dbReference type="ChEBI" id="CHEBI:64479"/>
        <dbReference type="EC" id="2.7.8.7"/>
    </reaction>
</comment>
<feature type="binding site" evidence="8">
    <location>
        <position position="8"/>
    </location>
    <ligand>
        <name>Mg(2+)</name>
        <dbReference type="ChEBI" id="CHEBI:18420"/>
    </ligand>
</feature>
<dbReference type="GO" id="GO:0000287">
    <property type="term" value="F:magnesium ion binding"/>
    <property type="evidence" value="ECO:0007669"/>
    <property type="project" value="UniProtKB-UniRule"/>
</dbReference>
<dbReference type="InterPro" id="IPR008278">
    <property type="entry name" value="4-PPantetheinyl_Trfase_dom"/>
</dbReference>
<dbReference type="Pfam" id="PF01648">
    <property type="entry name" value="ACPS"/>
    <property type="match status" value="1"/>
</dbReference>
<comment type="subcellular location">
    <subcellularLocation>
        <location evidence="8">Cytoplasm</location>
    </subcellularLocation>
</comment>
<reference evidence="10 11" key="1">
    <citation type="submission" date="2016-10" db="EMBL/GenBank/DDBJ databases">
        <authorList>
            <person name="de Groot N.N."/>
        </authorList>
    </citation>
    <scope>NUCLEOTIDE SEQUENCE [LARGE SCALE GENOMIC DNA]</scope>
    <source>
        <strain evidence="10 11">DSM 13760</strain>
    </source>
</reference>
<organism evidence="10 11">
    <name type="scientific">Isobaculum melis</name>
    <dbReference type="NCBI Taxonomy" id="142588"/>
    <lineage>
        <taxon>Bacteria</taxon>
        <taxon>Bacillati</taxon>
        <taxon>Bacillota</taxon>
        <taxon>Bacilli</taxon>
        <taxon>Lactobacillales</taxon>
        <taxon>Carnobacteriaceae</taxon>
        <taxon>Isobaculum</taxon>
    </lineage>
</organism>
<dbReference type="SUPFAM" id="SSF56214">
    <property type="entry name" value="4'-phosphopantetheinyl transferase"/>
    <property type="match status" value="1"/>
</dbReference>
<evidence type="ECO:0000256" key="8">
    <source>
        <dbReference type="HAMAP-Rule" id="MF_00101"/>
    </source>
</evidence>
<dbReference type="Gene3D" id="3.90.470.20">
    <property type="entry name" value="4'-phosphopantetheinyl transferase domain"/>
    <property type="match status" value="1"/>
</dbReference>
<dbReference type="EC" id="2.7.8.7" evidence="8"/>
<dbReference type="GO" id="GO:0008897">
    <property type="term" value="F:holo-[acyl-carrier-protein] synthase activity"/>
    <property type="evidence" value="ECO:0007669"/>
    <property type="project" value="UniProtKB-UniRule"/>
</dbReference>
<evidence type="ECO:0000256" key="3">
    <source>
        <dbReference type="ARBA" id="ARBA00022723"/>
    </source>
</evidence>
<dbReference type="AlphaFoldDB" id="A0A1H9U281"/>
<dbReference type="Proteomes" id="UP000198948">
    <property type="component" value="Unassembled WGS sequence"/>
</dbReference>
<evidence type="ECO:0000256" key="2">
    <source>
        <dbReference type="ARBA" id="ARBA00022679"/>
    </source>
</evidence>
<evidence type="ECO:0000256" key="1">
    <source>
        <dbReference type="ARBA" id="ARBA00022516"/>
    </source>
</evidence>
<keyword evidence="1 8" id="KW-0444">Lipid biosynthesis</keyword>
<evidence type="ECO:0000313" key="11">
    <source>
        <dbReference type="Proteomes" id="UP000198948"/>
    </source>
</evidence>
<protein>
    <recommendedName>
        <fullName evidence="8">Holo-[acyl-carrier-protein] synthase</fullName>
        <shortName evidence="8">Holo-ACP synthase</shortName>
        <ecNumber evidence="8">2.7.8.7</ecNumber>
    </recommendedName>
    <alternativeName>
        <fullName evidence="8">4'-phosphopantetheinyl transferase AcpS</fullName>
    </alternativeName>
</protein>
<keyword evidence="8" id="KW-0963">Cytoplasm</keyword>
<dbReference type="RefSeq" id="WP_092653638.1">
    <property type="nucleotide sequence ID" value="NZ_FOHA01000020.1"/>
</dbReference>
<evidence type="ECO:0000256" key="4">
    <source>
        <dbReference type="ARBA" id="ARBA00022832"/>
    </source>
</evidence>
<keyword evidence="2 8" id="KW-0808">Transferase</keyword>
<keyword evidence="5 8" id="KW-0460">Magnesium</keyword>
<evidence type="ECO:0000256" key="6">
    <source>
        <dbReference type="ARBA" id="ARBA00023098"/>
    </source>
</evidence>
<dbReference type="OrthoDB" id="517356at2"/>
<keyword evidence="4 8" id="KW-0276">Fatty acid metabolism</keyword>
<comment type="function">
    <text evidence="8">Transfers the 4'-phosphopantetheine moiety from coenzyme A to a Ser of acyl-carrier-protein.</text>
</comment>
<evidence type="ECO:0000313" key="10">
    <source>
        <dbReference type="EMBL" id="SES03382.1"/>
    </source>
</evidence>
<comment type="similarity">
    <text evidence="8">Belongs to the P-Pant transferase superfamily. AcpS family.</text>
</comment>
<feature type="domain" description="4'-phosphopantetheinyl transferase" evidence="9">
    <location>
        <begin position="4"/>
        <end position="103"/>
    </location>
</feature>
<name>A0A1H9U281_9LACT</name>
<dbReference type="GO" id="GO:0005737">
    <property type="term" value="C:cytoplasm"/>
    <property type="evidence" value="ECO:0007669"/>
    <property type="project" value="UniProtKB-SubCell"/>
</dbReference>
<dbReference type="NCBIfam" id="TIGR00556">
    <property type="entry name" value="pantethn_trn"/>
    <property type="match status" value="1"/>
</dbReference>
<keyword evidence="7 8" id="KW-0275">Fatty acid biosynthesis</keyword>
<dbReference type="GO" id="GO:0006633">
    <property type="term" value="P:fatty acid biosynthetic process"/>
    <property type="evidence" value="ECO:0007669"/>
    <property type="project" value="UniProtKB-UniRule"/>
</dbReference>
<accession>A0A1H9U281</accession>
<dbReference type="STRING" id="142588.SAMN04488559_12011"/>
<dbReference type="EMBL" id="FOHA01000020">
    <property type="protein sequence ID" value="SES03382.1"/>
    <property type="molecule type" value="Genomic_DNA"/>
</dbReference>
<feature type="binding site" evidence="8">
    <location>
        <position position="58"/>
    </location>
    <ligand>
        <name>Mg(2+)</name>
        <dbReference type="ChEBI" id="CHEBI:18420"/>
    </ligand>
</feature>
<sequence length="119" mass="12994">MIIGIGLDIVDLIRIEKAANKQPKFVARVLTAAEKERYDQLTGNRQIEFLAGRFAAKEAFAKAYGTGLGQVSFQDIEILNDAKGKPIVTKSPTDFQTFVSITHTGQVAAAQVILEKISE</sequence>
<dbReference type="InterPro" id="IPR004568">
    <property type="entry name" value="Ppantetheine-prot_Trfase_dom"/>
</dbReference>
<evidence type="ECO:0000256" key="7">
    <source>
        <dbReference type="ARBA" id="ARBA00023160"/>
    </source>
</evidence>
<keyword evidence="6 8" id="KW-0443">Lipid metabolism</keyword>